<dbReference type="Proteomes" id="UP001400965">
    <property type="component" value="Unassembled WGS sequence"/>
</dbReference>
<dbReference type="EMBL" id="BAAACP010000011">
    <property type="protein sequence ID" value="GAA0864696.1"/>
    <property type="molecule type" value="Genomic_DNA"/>
</dbReference>
<keyword evidence="2" id="KW-1185">Reference proteome</keyword>
<sequence>MKKLFIIFAMIGTLGLGGCTNKQEITINKDIANPKEQIKERLTGNSIGIYDVNNLEKGKYEVSITSEVYNDGKLKESSNILSSEMEIKNNKDNLNIGINKTDKDILTFDISQNNKDEFMASTSQGLNFSKFNRENIGVTWNMLENASEGAHKIELGKNLAIASFSTGKDRVTHGIALGNDFVKPSEASGDISNNMVDVIIYLKISKI</sequence>
<organism evidence="1 2">
    <name type="scientific">Paraclostridium tenue</name>
    <dbReference type="NCBI Taxonomy" id="1737"/>
    <lineage>
        <taxon>Bacteria</taxon>
        <taxon>Bacillati</taxon>
        <taxon>Bacillota</taxon>
        <taxon>Clostridia</taxon>
        <taxon>Peptostreptococcales</taxon>
        <taxon>Peptostreptococcaceae</taxon>
        <taxon>Paraclostridium</taxon>
    </lineage>
</organism>
<evidence type="ECO:0000313" key="1">
    <source>
        <dbReference type="EMBL" id="GAA0864696.1"/>
    </source>
</evidence>
<dbReference type="PROSITE" id="PS51257">
    <property type="entry name" value="PROKAR_LIPOPROTEIN"/>
    <property type="match status" value="1"/>
</dbReference>
<proteinExistence type="predicted"/>
<evidence type="ECO:0008006" key="3">
    <source>
        <dbReference type="Google" id="ProtNLM"/>
    </source>
</evidence>
<evidence type="ECO:0000313" key="2">
    <source>
        <dbReference type="Proteomes" id="UP001400965"/>
    </source>
</evidence>
<dbReference type="RefSeq" id="WP_346045384.1">
    <property type="nucleotide sequence ID" value="NZ_BAAACP010000011.1"/>
</dbReference>
<comment type="caution">
    <text evidence="1">The sequence shown here is derived from an EMBL/GenBank/DDBJ whole genome shotgun (WGS) entry which is preliminary data.</text>
</comment>
<accession>A0ABN1M5T0</accession>
<name>A0ABN1M5T0_9FIRM</name>
<gene>
    <name evidence="1" type="ORF">GCM10008917_19200</name>
</gene>
<reference evidence="1 2" key="1">
    <citation type="journal article" date="2019" name="Int. J. Syst. Evol. Microbiol.">
        <title>The Global Catalogue of Microorganisms (GCM) 10K type strain sequencing project: providing services to taxonomists for standard genome sequencing and annotation.</title>
        <authorList>
            <consortium name="The Broad Institute Genomics Platform"/>
            <consortium name="The Broad Institute Genome Sequencing Center for Infectious Disease"/>
            <person name="Wu L."/>
            <person name="Ma J."/>
        </authorList>
    </citation>
    <scope>NUCLEOTIDE SEQUENCE [LARGE SCALE GENOMIC DNA]</scope>
    <source>
        <strain evidence="1 2">JCM 6486</strain>
    </source>
</reference>
<protein>
    <recommendedName>
        <fullName evidence="3">Lipoprotein</fullName>
    </recommendedName>
</protein>